<dbReference type="EnsemblPlants" id="AES64800">
    <property type="protein sequence ID" value="AES64800"/>
    <property type="gene ID" value="MTR_2g030470"/>
</dbReference>
<gene>
    <name evidence="3" type="ordered locus">MTR_2g030470</name>
</gene>
<accession>A0A0C3V0B1</accession>
<evidence type="ECO:0000313" key="5">
    <source>
        <dbReference type="Proteomes" id="UP000002051"/>
    </source>
</evidence>
<dbReference type="PANTHER" id="PTHR33390:SF5">
    <property type="entry name" value="STRESS UP-REGULATED NOD 19-RELATED"/>
    <property type="match status" value="1"/>
</dbReference>
<dbReference type="ExpressionAtlas" id="G7IKW9">
    <property type="expression patterns" value="differential"/>
</dbReference>
<dbReference type="HOGENOM" id="CLU_343032_0_0_1"/>
<feature type="transmembrane region" description="Helical" evidence="1">
    <location>
        <begin position="425"/>
        <end position="445"/>
    </location>
</feature>
<dbReference type="Proteomes" id="UP000002051">
    <property type="component" value="Chromosome 2"/>
</dbReference>
<evidence type="ECO:0000256" key="1">
    <source>
        <dbReference type="SAM" id="Phobius"/>
    </source>
</evidence>
<keyword evidence="5" id="KW-1185">Reference proteome</keyword>
<evidence type="ECO:0000313" key="4">
    <source>
        <dbReference type="EnsemblPlants" id="AES64800"/>
    </source>
</evidence>
<dbReference type="Pfam" id="PF07712">
    <property type="entry name" value="SURNod19"/>
    <property type="match status" value="2"/>
</dbReference>
<dbReference type="PaxDb" id="3880-AES64800"/>
<protein>
    <submittedName>
        <fullName evidence="3">Stress up-regulated Nod 19 protein</fullName>
    </submittedName>
</protein>
<dbReference type="InterPro" id="IPR011692">
    <property type="entry name" value="Stress_up-reg_Nod19"/>
</dbReference>
<dbReference type="eggNOG" id="ENOG502QRR9">
    <property type="taxonomic scope" value="Eukaryota"/>
</dbReference>
<feature type="signal peptide" evidence="2">
    <location>
        <begin position="1"/>
        <end position="31"/>
    </location>
</feature>
<accession>G7IKW9</accession>
<organism evidence="3 5">
    <name type="scientific">Medicago truncatula</name>
    <name type="common">Barrel medic</name>
    <name type="synonym">Medicago tribuloides</name>
    <dbReference type="NCBI Taxonomy" id="3880"/>
    <lineage>
        <taxon>Eukaryota</taxon>
        <taxon>Viridiplantae</taxon>
        <taxon>Streptophyta</taxon>
        <taxon>Embryophyta</taxon>
        <taxon>Tracheophyta</taxon>
        <taxon>Spermatophyta</taxon>
        <taxon>Magnoliopsida</taxon>
        <taxon>eudicotyledons</taxon>
        <taxon>Gunneridae</taxon>
        <taxon>Pentapetalae</taxon>
        <taxon>rosids</taxon>
        <taxon>fabids</taxon>
        <taxon>Fabales</taxon>
        <taxon>Fabaceae</taxon>
        <taxon>Papilionoideae</taxon>
        <taxon>50 kb inversion clade</taxon>
        <taxon>NPAAA clade</taxon>
        <taxon>Hologalegina</taxon>
        <taxon>IRL clade</taxon>
        <taxon>Trifolieae</taxon>
        <taxon>Medicago</taxon>
    </lineage>
</organism>
<reference evidence="3 5" key="1">
    <citation type="journal article" date="2011" name="Nature">
        <title>The Medicago genome provides insight into the evolution of rhizobial symbioses.</title>
        <authorList>
            <person name="Young N.D."/>
            <person name="Debelle F."/>
            <person name="Oldroyd G.E."/>
            <person name="Geurts R."/>
            <person name="Cannon S.B."/>
            <person name="Udvardi M.K."/>
            <person name="Benedito V.A."/>
            <person name="Mayer K.F."/>
            <person name="Gouzy J."/>
            <person name="Schoof H."/>
            <person name="Van de Peer Y."/>
            <person name="Proost S."/>
            <person name="Cook D.R."/>
            <person name="Meyers B.C."/>
            <person name="Spannagl M."/>
            <person name="Cheung F."/>
            <person name="De Mita S."/>
            <person name="Krishnakumar V."/>
            <person name="Gundlach H."/>
            <person name="Zhou S."/>
            <person name="Mudge J."/>
            <person name="Bharti A.K."/>
            <person name="Murray J.D."/>
            <person name="Naoumkina M.A."/>
            <person name="Rosen B."/>
            <person name="Silverstein K.A."/>
            <person name="Tang H."/>
            <person name="Rombauts S."/>
            <person name="Zhao P.X."/>
            <person name="Zhou P."/>
            <person name="Barbe V."/>
            <person name="Bardou P."/>
            <person name="Bechner M."/>
            <person name="Bellec A."/>
            <person name="Berger A."/>
            <person name="Berges H."/>
            <person name="Bidwell S."/>
            <person name="Bisseling T."/>
            <person name="Choisne N."/>
            <person name="Couloux A."/>
            <person name="Denny R."/>
            <person name="Deshpande S."/>
            <person name="Dai X."/>
            <person name="Doyle J.J."/>
            <person name="Dudez A.M."/>
            <person name="Farmer A.D."/>
            <person name="Fouteau S."/>
            <person name="Franken C."/>
            <person name="Gibelin C."/>
            <person name="Gish J."/>
            <person name="Goldstein S."/>
            <person name="Gonzalez A.J."/>
            <person name="Green P.J."/>
            <person name="Hallab A."/>
            <person name="Hartog M."/>
            <person name="Hua A."/>
            <person name="Humphray S.J."/>
            <person name="Jeong D.H."/>
            <person name="Jing Y."/>
            <person name="Jocker A."/>
            <person name="Kenton S.M."/>
            <person name="Kim D.J."/>
            <person name="Klee K."/>
            <person name="Lai H."/>
            <person name="Lang C."/>
            <person name="Lin S."/>
            <person name="Macmil S.L."/>
            <person name="Magdelenat G."/>
            <person name="Matthews L."/>
            <person name="McCorrison J."/>
            <person name="Monaghan E.L."/>
            <person name="Mun J.H."/>
            <person name="Najar F.Z."/>
            <person name="Nicholson C."/>
            <person name="Noirot C."/>
            <person name="O'Bleness M."/>
            <person name="Paule C.R."/>
            <person name="Poulain J."/>
            <person name="Prion F."/>
            <person name="Qin B."/>
            <person name="Qu C."/>
            <person name="Retzel E.F."/>
            <person name="Riddle C."/>
            <person name="Sallet E."/>
            <person name="Samain S."/>
            <person name="Samson N."/>
            <person name="Sanders I."/>
            <person name="Saurat O."/>
            <person name="Scarpelli C."/>
            <person name="Schiex T."/>
            <person name="Segurens B."/>
            <person name="Severin A.J."/>
            <person name="Sherrier D.J."/>
            <person name="Shi R."/>
            <person name="Sims S."/>
            <person name="Singer S.R."/>
            <person name="Sinharoy S."/>
            <person name="Sterck L."/>
            <person name="Viollet A."/>
            <person name="Wang B.B."/>
            <person name="Wang K."/>
            <person name="Wang M."/>
            <person name="Wang X."/>
            <person name="Warfsmann J."/>
            <person name="Weissenbach J."/>
            <person name="White D.D."/>
            <person name="White J.D."/>
            <person name="Wiley G.B."/>
            <person name="Wincker P."/>
            <person name="Xing Y."/>
            <person name="Yang L."/>
            <person name="Yao Z."/>
            <person name="Ying F."/>
            <person name="Zhai J."/>
            <person name="Zhou L."/>
            <person name="Zuber A."/>
            <person name="Denarie J."/>
            <person name="Dixon R.A."/>
            <person name="May G.D."/>
            <person name="Schwartz D.C."/>
            <person name="Rogers J."/>
            <person name="Quetier F."/>
            <person name="Town C.D."/>
            <person name="Roe B.A."/>
        </authorList>
    </citation>
    <scope>NUCLEOTIDE SEQUENCE [LARGE SCALE GENOMIC DNA]</scope>
    <source>
        <strain evidence="3">A17</strain>
        <strain evidence="4 5">cv. Jemalong A17</strain>
    </source>
</reference>
<evidence type="ECO:0000313" key="3">
    <source>
        <dbReference type="EMBL" id="AES64800.2"/>
    </source>
</evidence>
<keyword evidence="1" id="KW-0472">Membrane</keyword>
<dbReference type="EMBL" id="CM001218">
    <property type="protein sequence ID" value="AES64800.2"/>
    <property type="molecule type" value="Genomic_DNA"/>
</dbReference>
<dbReference type="AlphaFoldDB" id="G7IKW9"/>
<reference evidence="4" key="3">
    <citation type="submission" date="2015-04" db="UniProtKB">
        <authorList>
            <consortium name="EnsemblPlants"/>
        </authorList>
    </citation>
    <scope>IDENTIFICATION</scope>
    <source>
        <strain evidence="4">cv. Jemalong A17</strain>
    </source>
</reference>
<keyword evidence="1" id="KW-1133">Transmembrane helix</keyword>
<evidence type="ECO:0000256" key="2">
    <source>
        <dbReference type="SAM" id="SignalP"/>
    </source>
</evidence>
<dbReference type="PANTHER" id="PTHR33390">
    <property type="entry name" value="STRESS UP-REGULATED NOD 19 PROTEIN"/>
    <property type="match status" value="1"/>
</dbReference>
<feature type="chain" id="PRO_5014572275" evidence="2">
    <location>
        <begin position="32"/>
        <end position="826"/>
    </location>
</feature>
<name>G7IKW9_MEDTR</name>
<keyword evidence="1" id="KW-0812">Transmembrane</keyword>
<keyword evidence="2" id="KW-0732">Signal</keyword>
<dbReference type="STRING" id="3880.G7IKW9"/>
<reference evidence="3 5" key="2">
    <citation type="journal article" date="2014" name="BMC Genomics">
        <title>An improved genome release (version Mt4.0) for the model legume Medicago truncatula.</title>
        <authorList>
            <person name="Tang H."/>
            <person name="Krishnakumar V."/>
            <person name="Bidwell S."/>
            <person name="Rosen B."/>
            <person name="Chan A."/>
            <person name="Zhou S."/>
            <person name="Gentzbittel L."/>
            <person name="Childs K.L."/>
            <person name="Yandell M."/>
            <person name="Gundlach H."/>
            <person name="Mayer K.F."/>
            <person name="Schwartz D.C."/>
            <person name="Town C.D."/>
        </authorList>
    </citation>
    <scope>GENOME REANNOTATION</scope>
    <source>
        <strain evidence="4 5">cv. Jemalong A17</strain>
    </source>
</reference>
<proteinExistence type="predicted"/>
<sequence length="826" mass="93472">MINTRFVSQNWNLSWAILALVLLSSTPFSSATFRKTKKYIQTQVFFSPKIELSPGSVSNKFYYDADFPRGHISLKSFFAEVVNESGNSVPLHQTYLHHWTVTRYHQPKNVTNNSKEGIILKRNHGFCEENVIEQNYGLGSETRGTNTYIPDPYGIEVGNPEEIPKGYVEKWLINVHAIDTRGVEDRMGCIECKCDLYNVTKDENGKILSPNYKGGLQCCPDNSKCKLSKGFLGPKQNLYLKYTIMWIKWKKYMVPVKIYIFDVTDSLKISDKSKEKRLNHDCKIEYEVETCNTSFENPSSCVDVKRTSFPMQNGGYLIYGVGHQHSGAIGSTLYGKDGRVICTSIPKYGKGRKAGNEKGYIVGMSTCYPKPGSIKIFDGETLTLESNYSSNISHSGVMGLFYFLVAEKLPHYHIKMRFVSQTRNLLWAILALVLLSSTPFSSYAFRKTKKIIQTQVFFSPKIELSPGSVSNKIYYDVDFPSGHISVKNFFAEVVDESGHSIPLHQTYLHHWVVVRYHQPKNVTNNSQQGFIFKRNHGFCQENVFGQYYGLGSETRGTNTYIPQPYGIEVGNHEEIPKGYVEKWLINVHAIDTRGVEDRMGCIECKCDLYNVTKDENGKILSPNYKGGLQCCPDNSKCKLSKGFLGPKQSVYLKYTITWVNWEKYMIPVKIYIFDVTDTLKISDKSKGMRPNHDCKLEYEVEPCNTSFVNRSSCVDVKRASFPMQNGGYVIYGVGHQHSGAIGSTLYGQDGRVICTSIPKYGKGRRAGDEKGYVVGMSTCYPIPGSIKIFDGEILTLEANHSSNIRYSGVMGLFYFLVAEKLPPYRV</sequence>